<keyword evidence="2" id="KW-0472">Membrane</keyword>
<evidence type="ECO:0000259" key="4">
    <source>
        <dbReference type="Pfam" id="PF24866"/>
    </source>
</evidence>
<feature type="domain" description="DUF7732" evidence="4">
    <location>
        <begin position="137"/>
        <end position="262"/>
    </location>
</feature>
<name>A0AAE0NW91_SORBR</name>
<dbReference type="PANTHER" id="PTHR42091">
    <property type="entry name" value="CONSERVED GLYCINE-RICH PROTEIN (AFU_ORTHOLOGUE AFUA_7G02440)"/>
    <property type="match status" value="1"/>
</dbReference>
<gene>
    <name evidence="5" type="ORF">B0T20DRAFT_88885</name>
</gene>
<evidence type="ECO:0000256" key="3">
    <source>
        <dbReference type="SAM" id="SignalP"/>
    </source>
</evidence>
<evidence type="ECO:0000313" key="5">
    <source>
        <dbReference type="EMBL" id="KAK3388907.1"/>
    </source>
</evidence>
<feature type="signal peptide" evidence="3">
    <location>
        <begin position="1"/>
        <end position="19"/>
    </location>
</feature>
<accession>A0AAE0NW91</accession>
<keyword evidence="2" id="KW-1133">Transmembrane helix</keyword>
<dbReference type="PANTHER" id="PTHR42091:SF1">
    <property type="entry name" value="CONSERVED GLYCINE-RICH PROTEIN (AFU_ORTHOLOGUE AFUA_7G02440)"/>
    <property type="match status" value="1"/>
</dbReference>
<proteinExistence type="predicted"/>
<dbReference type="EMBL" id="JAUTDP010000014">
    <property type="protein sequence ID" value="KAK3388907.1"/>
    <property type="molecule type" value="Genomic_DNA"/>
</dbReference>
<reference evidence="5" key="2">
    <citation type="submission" date="2023-07" db="EMBL/GenBank/DDBJ databases">
        <authorList>
            <consortium name="Lawrence Berkeley National Laboratory"/>
            <person name="Haridas S."/>
            <person name="Hensen N."/>
            <person name="Bonometti L."/>
            <person name="Westerberg I."/>
            <person name="Brannstrom I.O."/>
            <person name="Guillou S."/>
            <person name="Cros-Aarteil S."/>
            <person name="Calhoun S."/>
            <person name="Kuo A."/>
            <person name="Mondo S."/>
            <person name="Pangilinan J."/>
            <person name="Riley R."/>
            <person name="LaButti K."/>
            <person name="Andreopoulos B."/>
            <person name="Lipzen A."/>
            <person name="Chen C."/>
            <person name="Yanf M."/>
            <person name="Daum C."/>
            <person name="Ng V."/>
            <person name="Clum A."/>
            <person name="Steindorff A."/>
            <person name="Ohm R."/>
            <person name="Martin F."/>
            <person name="Silar P."/>
            <person name="Natvig D."/>
            <person name="Lalanne C."/>
            <person name="Gautier V."/>
            <person name="Ament-velasquez S.L."/>
            <person name="Kruys A."/>
            <person name="Hutchinson M.I."/>
            <person name="Powell A.J."/>
            <person name="Barry K."/>
            <person name="Miller A.N."/>
            <person name="Grigoriev I.V."/>
            <person name="Debuchy R."/>
            <person name="Gladieux P."/>
            <person name="Thoren M.H."/>
            <person name="Johannesson H."/>
        </authorList>
    </citation>
    <scope>NUCLEOTIDE SEQUENCE</scope>
    <source>
        <strain evidence="5">FGSC 1904</strain>
    </source>
</reference>
<feature type="region of interest" description="Disordered" evidence="1">
    <location>
        <begin position="51"/>
        <end position="131"/>
    </location>
</feature>
<evidence type="ECO:0000256" key="2">
    <source>
        <dbReference type="SAM" id="Phobius"/>
    </source>
</evidence>
<dbReference type="Pfam" id="PF24866">
    <property type="entry name" value="DUF7732"/>
    <property type="match status" value="1"/>
</dbReference>
<feature type="compositionally biased region" description="Gly residues" evidence="1">
    <location>
        <begin position="56"/>
        <end position="104"/>
    </location>
</feature>
<feature type="transmembrane region" description="Helical" evidence="2">
    <location>
        <begin position="156"/>
        <end position="177"/>
    </location>
</feature>
<dbReference type="AlphaFoldDB" id="A0AAE0NW91"/>
<feature type="chain" id="PRO_5042040116" description="DUF7732 domain-containing protein" evidence="3">
    <location>
        <begin position="20"/>
        <end position="301"/>
    </location>
</feature>
<dbReference type="Proteomes" id="UP001281003">
    <property type="component" value="Unassembled WGS sequence"/>
</dbReference>
<keyword evidence="3" id="KW-0732">Signal</keyword>
<sequence length="301" mass="30189">MKLDLAILVSALVANPALALVAPTSDLARREPAEPIQIIDRDVDATSQELWKRRGGGGGGGRGGGGGGSSGGGSSSGSGGGSGTSGGGSSGNTGSGRNGNGNTGSGSSVPKNSPTYNGGGQTRLGSGPKPAYGGGRYYGGGAAVPYQAGKRSPSGIAPFALGAGIGLLAVWPAVWLYGAYMYPYHNMHTYHNQTSDQDETRNVTCACDPYTTCGCDENTNSTYIDDLIGNGSYAAMDPSLITVATVNGTDYLLINGTLPNGTTAAGGDEDFESVAAGLRRLAEHAGWWPLVATVAATVFLA</sequence>
<keyword evidence="2" id="KW-0812">Transmembrane</keyword>
<comment type="caution">
    <text evidence="5">The sequence shown here is derived from an EMBL/GenBank/DDBJ whole genome shotgun (WGS) entry which is preliminary data.</text>
</comment>
<reference evidence="5" key="1">
    <citation type="journal article" date="2023" name="Mol. Phylogenet. Evol.">
        <title>Genome-scale phylogeny and comparative genomics of the fungal order Sordariales.</title>
        <authorList>
            <person name="Hensen N."/>
            <person name="Bonometti L."/>
            <person name="Westerberg I."/>
            <person name="Brannstrom I.O."/>
            <person name="Guillou S."/>
            <person name="Cros-Aarteil S."/>
            <person name="Calhoun S."/>
            <person name="Haridas S."/>
            <person name="Kuo A."/>
            <person name="Mondo S."/>
            <person name="Pangilinan J."/>
            <person name="Riley R."/>
            <person name="LaButti K."/>
            <person name="Andreopoulos B."/>
            <person name="Lipzen A."/>
            <person name="Chen C."/>
            <person name="Yan M."/>
            <person name="Daum C."/>
            <person name="Ng V."/>
            <person name="Clum A."/>
            <person name="Steindorff A."/>
            <person name="Ohm R.A."/>
            <person name="Martin F."/>
            <person name="Silar P."/>
            <person name="Natvig D.O."/>
            <person name="Lalanne C."/>
            <person name="Gautier V."/>
            <person name="Ament-Velasquez S.L."/>
            <person name="Kruys A."/>
            <person name="Hutchinson M.I."/>
            <person name="Powell A.J."/>
            <person name="Barry K."/>
            <person name="Miller A.N."/>
            <person name="Grigoriev I.V."/>
            <person name="Debuchy R."/>
            <person name="Gladieux P."/>
            <person name="Hiltunen Thoren M."/>
            <person name="Johannesson H."/>
        </authorList>
    </citation>
    <scope>NUCLEOTIDE SEQUENCE</scope>
    <source>
        <strain evidence="5">FGSC 1904</strain>
    </source>
</reference>
<evidence type="ECO:0000313" key="6">
    <source>
        <dbReference type="Proteomes" id="UP001281003"/>
    </source>
</evidence>
<evidence type="ECO:0000256" key="1">
    <source>
        <dbReference type="SAM" id="MobiDB-lite"/>
    </source>
</evidence>
<protein>
    <recommendedName>
        <fullName evidence="4">DUF7732 domain-containing protein</fullName>
    </recommendedName>
</protein>
<organism evidence="5 6">
    <name type="scientific">Sordaria brevicollis</name>
    <dbReference type="NCBI Taxonomy" id="83679"/>
    <lineage>
        <taxon>Eukaryota</taxon>
        <taxon>Fungi</taxon>
        <taxon>Dikarya</taxon>
        <taxon>Ascomycota</taxon>
        <taxon>Pezizomycotina</taxon>
        <taxon>Sordariomycetes</taxon>
        <taxon>Sordariomycetidae</taxon>
        <taxon>Sordariales</taxon>
        <taxon>Sordariaceae</taxon>
        <taxon>Sordaria</taxon>
    </lineage>
</organism>
<dbReference type="InterPro" id="IPR056634">
    <property type="entry name" value="DUF7732"/>
</dbReference>
<keyword evidence="6" id="KW-1185">Reference proteome</keyword>